<gene>
    <name evidence="9" type="ORF">KCQ71_08465</name>
</gene>
<proteinExistence type="inferred from homology"/>
<keyword evidence="10" id="KW-1185">Reference proteome</keyword>
<protein>
    <submittedName>
        <fullName evidence="9">Carbohydrate ABC transporter permease</fullName>
    </submittedName>
</protein>
<evidence type="ECO:0000256" key="7">
    <source>
        <dbReference type="RuleBase" id="RU363032"/>
    </source>
</evidence>
<dbReference type="EMBL" id="JAGSHT010000009">
    <property type="protein sequence ID" value="MBZ2196184.1"/>
    <property type="molecule type" value="Genomic_DNA"/>
</dbReference>
<feature type="domain" description="ABC transmembrane type-1" evidence="8">
    <location>
        <begin position="88"/>
        <end position="280"/>
    </location>
</feature>
<dbReference type="CDD" id="cd06261">
    <property type="entry name" value="TM_PBP2"/>
    <property type="match status" value="1"/>
</dbReference>
<evidence type="ECO:0000256" key="2">
    <source>
        <dbReference type="ARBA" id="ARBA00022448"/>
    </source>
</evidence>
<comment type="caution">
    <text evidence="9">The sequence shown here is derived from an EMBL/GenBank/DDBJ whole genome shotgun (WGS) entry which is preliminary data.</text>
</comment>
<feature type="transmembrane region" description="Helical" evidence="7">
    <location>
        <begin position="159"/>
        <end position="179"/>
    </location>
</feature>
<feature type="transmembrane region" description="Helical" evidence="7">
    <location>
        <begin position="87"/>
        <end position="113"/>
    </location>
</feature>
<dbReference type="PANTHER" id="PTHR43744:SF6">
    <property type="entry name" value="ABC TRANSPORTER PERMEASE PROTEIN YESQ-RELATED"/>
    <property type="match status" value="1"/>
</dbReference>
<dbReference type="InterPro" id="IPR000515">
    <property type="entry name" value="MetI-like"/>
</dbReference>
<keyword evidence="3" id="KW-1003">Cell membrane</keyword>
<dbReference type="PANTHER" id="PTHR43744">
    <property type="entry name" value="ABC TRANSPORTER PERMEASE PROTEIN MG189-RELATED-RELATED"/>
    <property type="match status" value="1"/>
</dbReference>
<dbReference type="RefSeq" id="WP_223404827.1">
    <property type="nucleotide sequence ID" value="NZ_JAGSHT010000009.1"/>
</dbReference>
<comment type="subcellular location">
    <subcellularLocation>
        <location evidence="1 7">Cell membrane</location>
        <topology evidence="1 7">Multi-pass membrane protein</topology>
    </subcellularLocation>
</comment>
<evidence type="ECO:0000256" key="3">
    <source>
        <dbReference type="ARBA" id="ARBA00022475"/>
    </source>
</evidence>
<dbReference type="Pfam" id="PF00528">
    <property type="entry name" value="BPD_transp_1"/>
    <property type="match status" value="1"/>
</dbReference>
<keyword evidence="6 7" id="KW-0472">Membrane</keyword>
<evidence type="ECO:0000256" key="1">
    <source>
        <dbReference type="ARBA" id="ARBA00004651"/>
    </source>
</evidence>
<feature type="transmembrane region" description="Helical" evidence="7">
    <location>
        <begin position="200"/>
        <end position="223"/>
    </location>
</feature>
<feature type="transmembrane region" description="Helical" evidence="7">
    <location>
        <begin position="259"/>
        <end position="280"/>
    </location>
</feature>
<dbReference type="Gene3D" id="1.10.3720.10">
    <property type="entry name" value="MetI-like"/>
    <property type="match status" value="1"/>
</dbReference>
<keyword evidence="5 7" id="KW-1133">Transmembrane helix</keyword>
<evidence type="ECO:0000313" key="10">
    <source>
        <dbReference type="Proteomes" id="UP000826651"/>
    </source>
</evidence>
<keyword evidence="4 7" id="KW-0812">Transmembrane</keyword>
<dbReference type="PROSITE" id="PS50928">
    <property type="entry name" value="ABC_TM1"/>
    <property type="match status" value="1"/>
</dbReference>
<organism evidence="9 10">
    <name type="scientific">Occultella gossypii</name>
    <dbReference type="NCBI Taxonomy" id="2800820"/>
    <lineage>
        <taxon>Bacteria</taxon>
        <taxon>Bacillati</taxon>
        <taxon>Actinomycetota</taxon>
        <taxon>Actinomycetes</taxon>
        <taxon>Micrococcales</taxon>
        <taxon>Ruaniaceae</taxon>
        <taxon>Occultella</taxon>
    </lineage>
</organism>
<reference evidence="9 10" key="1">
    <citation type="submission" date="2021-04" db="EMBL/GenBank/DDBJ databases">
        <title>Ruania sp. nov., isolated from sandy soil of mangrove forest.</title>
        <authorList>
            <person name="Ge X."/>
            <person name="Huang R."/>
            <person name="Liu W."/>
        </authorList>
    </citation>
    <scope>NUCLEOTIDE SEQUENCE [LARGE SCALE GENOMIC DNA]</scope>
    <source>
        <strain evidence="9 10">N2-46</strain>
    </source>
</reference>
<sequence length="294" mass="32663">MTSTATQPAAVHAPALRPQRRPWRRIVLHGIVLLGGIAMVYPLLWMVASAFKPESDIFSDPGLLPATFTTENFTQGWDALGIPFSTFFLNSFVIAAISVLGNLLSCSLAAYAFARLDFRFKKTLFAAMLATLMLPFHVTLVPQYILFQSIDWTNTYFPLVVPKFLAVDAFFIFLMVQFMRGLPRTLDDAATVDGCGPFGVFWRIILPLMRPALAVAAIFTFIWTWNDFLGPLLYISDRELYTAPIALNAFLDSTGASSWGPMFAMSILSILPLFLVFLFAQKHLINGIATTGLK</sequence>
<accession>A0ABS7S760</accession>
<dbReference type="Proteomes" id="UP000826651">
    <property type="component" value="Unassembled WGS sequence"/>
</dbReference>
<evidence type="ECO:0000256" key="4">
    <source>
        <dbReference type="ARBA" id="ARBA00022692"/>
    </source>
</evidence>
<name>A0ABS7S760_9MICO</name>
<feature type="transmembrane region" description="Helical" evidence="7">
    <location>
        <begin position="26"/>
        <end position="48"/>
    </location>
</feature>
<dbReference type="SUPFAM" id="SSF161098">
    <property type="entry name" value="MetI-like"/>
    <property type="match status" value="1"/>
</dbReference>
<feature type="transmembrane region" description="Helical" evidence="7">
    <location>
        <begin position="125"/>
        <end position="147"/>
    </location>
</feature>
<comment type="similarity">
    <text evidence="7">Belongs to the binding-protein-dependent transport system permease family.</text>
</comment>
<keyword evidence="2 7" id="KW-0813">Transport</keyword>
<evidence type="ECO:0000313" key="9">
    <source>
        <dbReference type="EMBL" id="MBZ2196184.1"/>
    </source>
</evidence>
<evidence type="ECO:0000256" key="6">
    <source>
        <dbReference type="ARBA" id="ARBA00023136"/>
    </source>
</evidence>
<evidence type="ECO:0000256" key="5">
    <source>
        <dbReference type="ARBA" id="ARBA00022989"/>
    </source>
</evidence>
<evidence type="ECO:0000259" key="8">
    <source>
        <dbReference type="PROSITE" id="PS50928"/>
    </source>
</evidence>
<dbReference type="InterPro" id="IPR035906">
    <property type="entry name" value="MetI-like_sf"/>
</dbReference>